<keyword evidence="4" id="KW-1185">Reference proteome</keyword>
<accession>A0A8W8NDZ7</accession>
<name>A0A8W8NDZ7_MAGGI</name>
<dbReference type="Proteomes" id="UP000005408">
    <property type="component" value="Unassembled WGS sequence"/>
</dbReference>
<dbReference type="Gene3D" id="3.40.50.300">
    <property type="entry name" value="P-loop containing nucleotide triphosphate hydrolases"/>
    <property type="match status" value="2"/>
</dbReference>
<evidence type="ECO:0000313" key="3">
    <source>
        <dbReference type="EnsemblMetazoa" id="G6506.1:cds"/>
    </source>
</evidence>
<dbReference type="GO" id="GO:0004842">
    <property type="term" value="F:ubiquitin-protein transferase activity"/>
    <property type="evidence" value="ECO:0007669"/>
    <property type="project" value="InterPro"/>
</dbReference>
<feature type="region of interest" description="Disordered" evidence="1">
    <location>
        <begin position="1"/>
        <end position="26"/>
    </location>
</feature>
<reference evidence="3" key="1">
    <citation type="submission" date="2022-08" db="UniProtKB">
        <authorList>
            <consortium name="EnsemblMetazoa"/>
        </authorList>
    </citation>
    <scope>IDENTIFICATION</scope>
    <source>
        <strain evidence="3">05x7-T-G4-1.051#20</strain>
    </source>
</reference>
<dbReference type="EnsemblMetazoa" id="G6506.1">
    <property type="protein sequence ID" value="G6506.1:cds"/>
    <property type="gene ID" value="G6506"/>
</dbReference>
<dbReference type="GO" id="GO:0016887">
    <property type="term" value="F:ATP hydrolysis activity"/>
    <property type="evidence" value="ECO:0007669"/>
    <property type="project" value="InterPro"/>
</dbReference>
<dbReference type="SMART" id="SM00382">
    <property type="entry name" value="AAA"/>
    <property type="match status" value="2"/>
</dbReference>
<feature type="domain" description="AAA+ ATPase" evidence="2">
    <location>
        <begin position="2409"/>
        <end position="2545"/>
    </location>
</feature>
<dbReference type="PANTHER" id="PTHR22605:SF1">
    <property type="entry name" value="RZ-TYPE DOMAIN-CONTAINING PROTEIN"/>
    <property type="match status" value="1"/>
</dbReference>
<dbReference type="SUPFAM" id="SSF52540">
    <property type="entry name" value="P-loop containing nucleoside triphosphate hydrolases"/>
    <property type="match status" value="2"/>
</dbReference>
<dbReference type="InterPro" id="IPR027417">
    <property type="entry name" value="P-loop_NTPase"/>
</dbReference>
<dbReference type="InterPro" id="IPR003593">
    <property type="entry name" value="AAA+_ATPase"/>
</dbReference>
<dbReference type="PANTHER" id="PTHR22605">
    <property type="entry name" value="RZ-TYPE DOMAIN-CONTAINING PROTEIN"/>
    <property type="match status" value="1"/>
</dbReference>
<feature type="region of interest" description="Disordered" evidence="1">
    <location>
        <begin position="58"/>
        <end position="98"/>
    </location>
</feature>
<evidence type="ECO:0000259" key="2">
    <source>
        <dbReference type="SMART" id="SM00382"/>
    </source>
</evidence>
<feature type="domain" description="AAA+ ATPase" evidence="2">
    <location>
        <begin position="2093"/>
        <end position="2229"/>
    </location>
</feature>
<organism evidence="3 4">
    <name type="scientific">Magallana gigas</name>
    <name type="common">Pacific oyster</name>
    <name type="synonym">Crassostrea gigas</name>
    <dbReference type="NCBI Taxonomy" id="29159"/>
    <lineage>
        <taxon>Eukaryota</taxon>
        <taxon>Metazoa</taxon>
        <taxon>Spiralia</taxon>
        <taxon>Lophotrochozoa</taxon>
        <taxon>Mollusca</taxon>
        <taxon>Bivalvia</taxon>
        <taxon>Autobranchia</taxon>
        <taxon>Pteriomorphia</taxon>
        <taxon>Ostreida</taxon>
        <taxon>Ostreoidea</taxon>
        <taxon>Ostreidae</taxon>
        <taxon>Magallana</taxon>
    </lineage>
</organism>
<evidence type="ECO:0000256" key="1">
    <source>
        <dbReference type="SAM" id="MobiDB-lite"/>
    </source>
</evidence>
<protein>
    <recommendedName>
        <fullName evidence="2">AAA+ ATPase domain-containing protein</fullName>
    </recommendedName>
</protein>
<evidence type="ECO:0000313" key="4">
    <source>
        <dbReference type="Proteomes" id="UP000005408"/>
    </source>
</evidence>
<proteinExistence type="predicted"/>
<feature type="compositionally biased region" description="Polar residues" evidence="1">
    <location>
        <begin position="59"/>
        <end position="87"/>
    </location>
</feature>
<sequence length="4744" mass="545895">MLSAETATPSVGVGADSDIPQTSSLSSTLHEKGLLQTQPITYSLTNVEVSVATEGALANTGQKTATKTSSHLSPDQTPPGTEKSSNAKSDETGGTPCMSIHYYRGVQASAGTDVDHPKRGGVTGQDQVQTCTKINSDAKPDKTDDASCIPILDSKGTQASAETDVDHPRRPPFQESQYTFVTIEWSLCFEEEYQLKSDEVTSCRNALFETLNDLLKEEKLLDVYVYEDCINVTKNSLTIKFAVGDLFCFPNVDVISVIVNICFDKHRLNNITVRNGTEVARNRNLSYIFLQGSEIIFCLFLPEDLAKEIKSIELCVNSKEKHTKEMKRRDTMWRASMAFPEPKDGILYNYKLKIKKSVALFFSKLDEVVDPQRRTICWDYPQRDIISITCKPFQENDKEKGIVAHIKDIHQDPKFEVKTAFLEIDNLMSRNSLNLSHRQGALSVMLNEQITENICLILLHCIHKKYVSSAVSKNMNTASKIWDKVQHLGQESKDICVKFVGEIFQTYEAYSTTKCSPLHFINGTQSVLDITSLHKVLFSRSSFPLHNCSKSTLCLQSALKFILNQGGECKTLYDLVCLMFDCIPEREVLDGFNILKEFNAPEEKKLLKENVQKHVFANIKKIMAGKVRFSDSKAINDIISKAEGELRIALVLHCEMEIVSQIKNPNSFRYGFMCKDLEDICKENMLFQTIDQQILLLDAVLKMPTHVKPRNFIKYVLLNLQNEGFESARETLENAYEVLLGTVHGTSSEAELISYFEEYDSLSNKCFFQTNREHFDRRLQSYITKRLTSSMLKIHATVEHLQSATIDFYCQLLKGQLQNQTFLTKLDFLEKHSKNLDTRGIVQVFISSLDNCKVDPTSSEEDLIDHAIKHVKFWIYILGARGKHKVMLEGHPMYSLMRNTYADMFTNLQTDQYDYSFLQKLEGESERKLVDVFVLVVEDSKCHIQESFKKALNFVDRACKDLEFITSVCAKVSSRLPSIYHEVLDENKQYLRNIQDKLRAGELKFREFNDLGIFKSGDMESEKNLLESCKDIEQLLPIDSFWSNSEVFFHHQLSDVLEEGKQKFHELTSEKQTQLLIGFLSTFCISNFKERMRRLLNDDVPIPQLFQLFFKKDLTAKHLSLELDQIAKLIGYAEFPCERTRAIIQCLDLNGNSEKIAALRKFQSVICSEIDNKCQGQIQDFEEIQTNYAESRWSMLEAYSFIMDMESSVLNFSEDVLAVMIEYSISENLISFLRDIMEEDIRNLMDAVEGEYFDQYLPLVSHLVEVKELLLPVLKLPKGTDITVYTSKIENSLQKTEIQKAAVKIAQCSKELDSLKNFYKAFANKTEKTKDRIENILDKGKFHFKLNEKECTVEILCIDDTMYTASDLSDLRSRALLIQSRFDKKLILPSASSTMTKTLSFFLEKVDAATEILETYQRLKMLGHPLFETVDSNVEMGDLEWEKAHLRQICDEWGNDLDEYRQKFSCLKYIKSEQLQLLFEYTKSFAQIRDDENQTRNKSDIKSVLWYLHPDLEFSMVDEGCIFCDDSPRQNLDVVVHCLEDNFMNLKPRGKVCPITIKADSSNIKFSKNLNFICVDKDSGVGPNLILGWFLMKCNTLPLPSQVVICNENTSWDELYLLLLRSRERPNAADNCFCIAFLELLSVENQGMLIHEVEKFDWNNSSLSLIYRGRQTDSIPTLFKDCEMFMQPFDRKQMESLLQTMFPNVMVFTSDSPGLGKTEQIRDLAASFEKGVKSLHISGANRKLQLIQRLKELDLKPYELLHIEIGLAERPEELDIFLFELVILRYVSFSSLSYVLPETFIALEITNCPSQMMVNGMPFSICFSRKHLKWENYENYKCQQVPNSPVQVACAYLSRLETGDLNADIDLSKTELQDENKCQILLRKYFPSFDGINFTIVDVFVSVLGNQLKKFSASTYFKNTNLTLMIGEDNTSAVRKIVLESLIQFSKEFASRSIASCRDLQHRTFENFNTPLVDLKKAVMNLAIRTEGMIRWENSNHLIVVFHSQDTQTVSAVYRCLKNVPQNIEEMFESQIQKDLPDYATMESEKLLEVIVKITRTKQKQLSKEHMSTLAQGYAYTPDNMLKMMMIALRLQSNIPVVVMGETGCGKTSLIRRLADICEVHLKVLSVHAGIREKDILDIVLSSNNIAESNRSEEVWLFFDELNTSEHVGLISHIVCHRELNGNAFSPNLSFIAACNPYRLRESNRYTKGLKGKLSEDALSLLAYRVHPLPEMMLDFVWDYGSLPLKEERAYIQRMVDTKTFQPNKDVLLIQLLAASQQFVREKEGSSCTVSLRDVYRCISLIKWFKDHFIPQQHSDMEETEVILRSFIMGLTICYLCRFSNSNDRLAYRERLSAVFSSNFIDTYSEKKIAQYIREEHDAILDRMDIPKGTARNTALQENIFVMLVCILNKLPLFIVGKPGCSKSLSMQLIRNNMRGKDSKDQFFQKYPRLFYSSFQGSESSTSDGIIKVFERAKKFEKQDSDVLSLVILDEIGLAEISRFNPLKVLHSLLEPEGRDRPEVAVVGISNWSLDSAKMNRAIHLSRPDMDEEELFITGQSIMESVAGHISLDSILKDIAKAYSDYVDQQPIKNFHGLRDYYSFVKYISRKFENMNHAVNEVGIFEEKRKLLLKGVLRNFGGQQMNNDTMRRTFFHRMLLQDLPICETKELIKENIMDSEARHLMLILDGDSALGSIENIIENIGKDFTTILGSRFPDDEDDEYNYRVLNRIILCMEQPQVLILKDLDDIYGSLYDMLNQNYTIVQGKKHCRVALGPFSNPTCEVNDDFKCIVVIDESNITNTDPPFLNRFEKQQYLLRDILKPNNVRLAEYVECFVNDLSSYRESNILFSAQDSFPVAGKEMFTSLVTLVEQKLASLYGKSTSTTEVLYYCILELLWILKPDCIFRANISDAWTKSRNSVKFLIAMYMTLPIHNGLGYYLQEVCDAEELFHGDVNRKQESLCRLVPFELKELRDTYLSETEDDDSIFDDLQEYYEENASDSCETSENEWHAPFEMEENLDFSDNSSDIYLENVVHETGRRGFSRKKIHYQQIQSLRKTDGYGAKLVVFTFSTIYCKIQDALANIDYSLHKLSEYKTEKNFSKDIEQFFESSKRKWFVLQCDMKSDYHHILLAKSIVENSRKRLTNNDKTKHVCFVIHITRNTNPFHMFNKINFSSGWTLATLDAIEKPIFVLPDLYNKPALDVLGGNEQEFAELIVKELPWASAKIQYQGTSDNITDVQTLKKSECALEFVSEQIQAWIKRHSDIEDNMDWQHKAACDKHLLETSATLIGTLESHLSSLIQKPLGRILYSIESAGLMSCLLSFDDLKPELKDVFRKGCECQDLYNVDAVPPPAGPGCYLINLSHNQMKVPFSKLIFENLENYKAEVLGDVRRTNIIPGHLQVADDEDLKETMLAIVRAYSDLIKKETHLFDVLTFDHIVEDLRNDFCQFATSSIKCRLSGEEKANLMKWILNRLTGKNVIYDLGTFLMTLHLWTWTYFQNIIGIFHLVDSWKTRDKCNDALTNLLYRSENEKTLLESLQTFVDFICEDILSQCVELKRSEIIEWQEGVFKFMTIIGEIGITSHKTETLKFFNDFVSVVFIPTKCDSSHLNQFAICVSSCNWDLNKLSVFESLWNHLKLLSECVSALELQQIACSFISRCNGINVNDDLEQKQINLKAVDIIGNGEMFDESLKFYNHCLKLSLVDYFPDDEEDFESSLFLQMLENNISKDDLDDYLYAIHNLLGEENKTTFPLLFLSTLEEEVFNEVIGIEKLTNIATHNDVLLRKLFQALDALRSQCIGMRHSAAVAYLKTFLSVTALLLFTASYRNKFVLSAIDQLMCSETKTNEQVVVQKYFLDCLKRRSGDLELLKLSAELSETMQFFRTSSLLPSVENIGCSLESLNLARYCVLPDLILLQSLSDISEDAGFLKRLIDREKTSVASLLCFLHSRLFYVECFTKVADSDRLLVESFEKADACVENDKVQQLIKHLTFQRDCKRDILRQRVQKSAEGTSLTSFLIHVVSLILIHESKCSTLYKAAIYHEVSECTQIEKKTLTTFQIRTCTCSHRVITSEKLSCPWCSSSNMSEHSNVVFQPVKTEPFSTIVRNLLIDAALVTSCLFQDVVSEVGSKEVESREKSFQINWQKLREYLQVNDSEQCQLLMIFLENVKEIFSDSTISKTEWNPKYDDELRKVLQNRYQQMKMDNIRHDTFCKALRTTVVVENAEETENVERGHMFFLTEKPSIHNLYLELHMSKSEEKHPCLNMILESLEMLQFPQYIEGILQWHRLLITRCSYSLKKVDCKYMSVGSFINQQNREIQRDLRESFKIFSDKWGEIVTLIARLEYHTTKLPCVEKITEDSKMDFCVLKDKTSTVFQVLHALCSLQNKLLDKILEICVLFECKALGFLHLGPKQAAIPIVAFMDLQTKHIVKSIVEDNAEKLELFSQVGCTANTRGTDYDFRKIEIEWAFKVFYNKAYILIDETMMFMEFKDDLYGHCVQLLQKVSALIPQTTIDSAMEEKIKERLEDDSSQGPQLLTLIGTITTIIVRRKATEGRLHMAEYAGRLEGLQLIGLSNSCLLPFTEYDLTLNKVVAFYTLLEEINGEKYFNALDIEFRDAMQDKTKQQIIHVVSGRITLLRACESAMHVFLHRYLYIRDNDISLQQPIADYLSSTELWKNAQILNQRIILPNLDFEILLQDVFPQELLIRHVYKFIELLKEQIRLHQIKTRIPKLSQGSRKTNKRKALAGTL</sequence>
<dbReference type="InterPro" id="IPR031248">
    <property type="entry name" value="RNF213"/>
</dbReference>